<proteinExistence type="predicted"/>
<dbReference type="InParanoid" id="A0A1Q3ATG8"/>
<organism evidence="1 2">
    <name type="scientific">Cephalotus follicularis</name>
    <name type="common">Albany pitcher plant</name>
    <dbReference type="NCBI Taxonomy" id="3775"/>
    <lineage>
        <taxon>Eukaryota</taxon>
        <taxon>Viridiplantae</taxon>
        <taxon>Streptophyta</taxon>
        <taxon>Embryophyta</taxon>
        <taxon>Tracheophyta</taxon>
        <taxon>Spermatophyta</taxon>
        <taxon>Magnoliopsida</taxon>
        <taxon>eudicotyledons</taxon>
        <taxon>Gunneridae</taxon>
        <taxon>Pentapetalae</taxon>
        <taxon>rosids</taxon>
        <taxon>fabids</taxon>
        <taxon>Oxalidales</taxon>
        <taxon>Cephalotaceae</taxon>
        <taxon>Cephalotus</taxon>
    </lineage>
</organism>
<dbReference type="AlphaFoldDB" id="A0A1Q3ATG8"/>
<sequence>MMMLFKTQSISGNLKTIITKTRRIPSLKDTPAAATSPWNHNSSHVRTFHSVFREMWRKDRKLGGGLKRRVLVKGEDKKPKLCSPVVKNLFNKPAQIIPLGYLEKRRRNTLRVNGKDPDLRFPQSSSLFDASHRLAKPRSLFVQKTRKFFFFKFLLEKLMIGGKCKEDGWLRLLKTRRGCRLLLKSQYMRQLRSSMEKEELERTKKFGSQKICFARFFSEHNSIKRNLYRFKILSLVKKNQTRSQTRSLSRRILQNASLYSDSIYRSASPYQSQTQFPIKRRMKTMELPTQCLEVNYRTLKAGVLYDPNMGHIPHYSRLKDLNLLLWNGLRVS</sequence>
<evidence type="ECO:0000313" key="1">
    <source>
        <dbReference type="EMBL" id="GAV58940.1"/>
    </source>
</evidence>
<dbReference type="OrthoDB" id="1686273at2759"/>
<name>A0A1Q3ATG8_CEPFO</name>
<reference evidence="2" key="1">
    <citation type="submission" date="2016-04" db="EMBL/GenBank/DDBJ databases">
        <title>Cephalotus genome sequencing.</title>
        <authorList>
            <person name="Fukushima K."/>
            <person name="Hasebe M."/>
            <person name="Fang X."/>
        </authorList>
    </citation>
    <scope>NUCLEOTIDE SEQUENCE [LARGE SCALE GENOMIC DNA]</scope>
    <source>
        <strain evidence="2">cv. St1</strain>
    </source>
</reference>
<evidence type="ECO:0000313" key="2">
    <source>
        <dbReference type="Proteomes" id="UP000187406"/>
    </source>
</evidence>
<dbReference type="STRING" id="3775.A0A1Q3ATG8"/>
<dbReference type="FunCoup" id="A0A1Q3ATG8">
    <property type="interactions" value="57"/>
</dbReference>
<gene>
    <name evidence="1" type="ORF">CFOL_v3_02473</name>
</gene>
<protein>
    <submittedName>
        <fullName evidence="1">Uncharacterized protein</fullName>
    </submittedName>
</protein>
<dbReference type="EMBL" id="BDDD01000091">
    <property type="protein sequence ID" value="GAV58940.1"/>
    <property type="molecule type" value="Genomic_DNA"/>
</dbReference>
<dbReference type="Proteomes" id="UP000187406">
    <property type="component" value="Unassembled WGS sequence"/>
</dbReference>
<keyword evidence="2" id="KW-1185">Reference proteome</keyword>
<accession>A0A1Q3ATG8</accession>
<comment type="caution">
    <text evidence="1">The sequence shown here is derived from an EMBL/GenBank/DDBJ whole genome shotgun (WGS) entry which is preliminary data.</text>
</comment>